<dbReference type="PANTHER" id="PTHR43143:SF1">
    <property type="entry name" value="SERINE_THREONINE-PROTEIN PHOSPHATASE CPPED1"/>
    <property type="match status" value="1"/>
</dbReference>
<evidence type="ECO:0000259" key="1">
    <source>
        <dbReference type="Pfam" id="PF00149"/>
    </source>
</evidence>
<dbReference type="PATRIC" id="fig|771875.3.peg.1656"/>
<dbReference type="Pfam" id="PF00149">
    <property type="entry name" value="Metallophos"/>
    <property type="match status" value="1"/>
</dbReference>
<dbReference type="SUPFAM" id="SSF56300">
    <property type="entry name" value="Metallo-dependent phosphatases"/>
    <property type="match status" value="1"/>
</dbReference>
<dbReference type="eggNOG" id="COG1409">
    <property type="taxonomic scope" value="Bacteria"/>
</dbReference>
<accession>H9UDV5</accession>
<dbReference type="OrthoDB" id="41840at2"/>
<dbReference type="KEGG" id="fpe:Ferpe_1640"/>
<sequence length="710" mass="80098">MKSKNIRILVFLCLVFVVFTPKLLLSQDGNVKSYPFFSHQGYVILLTDLHFPYKQKTIESLLNKITEIKPQHVFLLGDLTEMGSDEEFKGLKNALSIIEKAQIPYSSLLGNHDVRWSYVVRKSKVLENSDNFSKGLYEVFSKEVGNFIFLGIDTTMYFQHGGHIGKAQINWLEKELERARAKGKQVILLSHHPLGGPVTYTDDGWKIIDLISKYDVIFTFSGHVHKYDYSGSYNGAWFQTLGAAKDGSMTVLSWDRENAYLWSYNLESDNFKMIKSIPLEKKKRQLVDATIKLLKASDNSDNTMKLKVDYIGAERIRILANGRLVHEQALQYNAQKFSTYEVTLTNVQKTDFSVLLRISVVGKDGIYQRFFKLEGAQNSDQNVLKKAWNFSLEDTIYSKPALFEDGVIVADYSGNVVFLRNGNVVWRKSVGPVVANVEIISESRDSKVEKRQVVIGDLEGKIYFFDSKGNLIRQIKLSEPVYSLKAGNSTIAICAGRYFHILRLSDFKVIAKHDLKSLLQVQPFFEDNIYFQPSWDGNIYLIDEYGKLVDQFNIGKTYYTSGSSTPTLVGALLIYSNIDGTVNAMDVRKKEKIWSLRIPGIGYSAVEKVEDFIYLSTMNGEVYKIDVKNGKIVWSSNIGSSTIGCSPKIVNAGYLLLGTNNGELAVIDANTGKYEKFAVGAGYVMDVLPYENGVIVTLADGNIQFFAMKK</sequence>
<dbReference type="InterPro" id="IPR029052">
    <property type="entry name" value="Metallo-depent_PP-like"/>
</dbReference>
<feature type="domain" description="Pyrrolo-quinoline quinone repeat" evidence="2">
    <location>
        <begin position="526"/>
        <end position="635"/>
    </location>
</feature>
<dbReference type="InterPro" id="IPR011047">
    <property type="entry name" value="Quinoprotein_ADH-like_sf"/>
</dbReference>
<dbReference type="Proteomes" id="UP000007384">
    <property type="component" value="Chromosome"/>
</dbReference>
<dbReference type="HOGENOM" id="CLU_385306_0_0_0"/>
<dbReference type="STRING" id="771875.Ferpe_1640"/>
<proteinExistence type="predicted"/>
<dbReference type="InterPro" id="IPR018391">
    <property type="entry name" value="PQQ_b-propeller_rpt"/>
</dbReference>
<organism evidence="3 4">
    <name type="scientific">Fervidobacterium pennivorans (strain DSM 9078 / Ven5)</name>
    <dbReference type="NCBI Taxonomy" id="771875"/>
    <lineage>
        <taxon>Bacteria</taxon>
        <taxon>Thermotogati</taxon>
        <taxon>Thermotogota</taxon>
        <taxon>Thermotogae</taxon>
        <taxon>Thermotogales</taxon>
        <taxon>Fervidobacteriaceae</taxon>
        <taxon>Fervidobacterium</taxon>
    </lineage>
</organism>
<dbReference type="InterPro" id="IPR015943">
    <property type="entry name" value="WD40/YVTN_repeat-like_dom_sf"/>
</dbReference>
<evidence type="ECO:0000313" key="3">
    <source>
        <dbReference type="EMBL" id="AFG35698.1"/>
    </source>
</evidence>
<protein>
    <submittedName>
        <fullName evidence="3">Phosphohydrolase</fullName>
    </submittedName>
</protein>
<dbReference type="InterPro" id="IPR051918">
    <property type="entry name" value="STPP_CPPED1"/>
</dbReference>
<dbReference type="RefSeq" id="WP_014452132.1">
    <property type="nucleotide sequence ID" value="NC_017095.1"/>
</dbReference>
<keyword evidence="4" id="KW-1185">Reference proteome</keyword>
<dbReference type="InterPro" id="IPR004843">
    <property type="entry name" value="Calcineurin-like_PHP"/>
</dbReference>
<evidence type="ECO:0000313" key="4">
    <source>
        <dbReference type="Proteomes" id="UP000007384"/>
    </source>
</evidence>
<dbReference type="eggNOG" id="COG1520">
    <property type="taxonomic scope" value="Bacteria"/>
</dbReference>
<name>H9UDV5_FERPD</name>
<feature type="domain" description="Calcineurin-like phosphoesterase" evidence="1">
    <location>
        <begin position="43"/>
        <end position="227"/>
    </location>
</feature>
<reference evidence="3" key="1">
    <citation type="submission" date="2012-03" db="EMBL/GenBank/DDBJ databases">
        <title>Complete sequence of Fervidobacterium pennivorans DSM 9078.</title>
        <authorList>
            <consortium name="US DOE Joint Genome Institute"/>
            <person name="Lucas S."/>
            <person name="Han J."/>
            <person name="Lapidus A."/>
            <person name="Cheng J.-F."/>
            <person name="Goodwin L."/>
            <person name="Pitluck S."/>
            <person name="Peters L."/>
            <person name="Ovchinnikova G."/>
            <person name="Lu M."/>
            <person name="Detter J.C."/>
            <person name="Han C."/>
            <person name="Tapia R."/>
            <person name="Land M."/>
            <person name="Hauser L."/>
            <person name="Kyrpides N."/>
            <person name="Ivanova N."/>
            <person name="Pagani I."/>
            <person name="Noll K.M."/>
            <person name="Woyke T."/>
        </authorList>
    </citation>
    <scope>NUCLEOTIDE SEQUENCE</scope>
    <source>
        <strain evidence="3">DSM 9078</strain>
    </source>
</reference>
<gene>
    <name evidence="3" type="ordered locus">Ferpe_1640</name>
</gene>
<dbReference type="InterPro" id="IPR002372">
    <property type="entry name" value="PQQ_rpt_dom"/>
</dbReference>
<dbReference type="AlphaFoldDB" id="H9UDV5"/>
<dbReference type="SUPFAM" id="SSF50998">
    <property type="entry name" value="Quinoprotein alcohol dehydrogenase-like"/>
    <property type="match status" value="1"/>
</dbReference>
<dbReference type="PANTHER" id="PTHR43143">
    <property type="entry name" value="METALLOPHOSPHOESTERASE, CALCINEURIN SUPERFAMILY"/>
    <property type="match status" value="1"/>
</dbReference>
<dbReference type="SMART" id="SM00564">
    <property type="entry name" value="PQQ"/>
    <property type="match status" value="5"/>
</dbReference>
<dbReference type="Gene3D" id="2.130.10.10">
    <property type="entry name" value="YVTN repeat-like/Quinoprotein amine dehydrogenase"/>
    <property type="match status" value="1"/>
</dbReference>
<dbReference type="Pfam" id="PF13360">
    <property type="entry name" value="PQQ_2"/>
    <property type="match status" value="1"/>
</dbReference>
<dbReference type="EMBL" id="CP003260">
    <property type="protein sequence ID" value="AFG35698.1"/>
    <property type="molecule type" value="Genomic_DNA"/>
</dbReference>
<evidence type="ECO:0000259" key="2">
    <source>
        <dbReference type="Pfam" id="PF13360"/>
    </source>
</evidence>
<dbReference type="GO" id="GO:0016787">
    <property type="term" value="F:hydrolase activity"/>
    <property type="evidence" value="ECO:0007669"/>
    <property type="project" value="UniProtKB-KW"/>
</dbReference>
<dbReference type="Gene3D" id="3.60.21.10">
    <property type="match status" value="1"/>
</dbReference>